<feature type="region of interest" description="Disordered" evidence="1">
    <location>
        <begin position="1"/>
        <end position="62"/>
    </location>
</feature>
<evidence type="ECO:0008006" key="5">
    <source>
        <dbReference type="Google" id="ProtNLM"/>
    </source>
</evidence>
<protein>
    <recommendedName>
        <fullName evidence="5">DUF4333 domain-containing protein</fullName>
    </recommendedName>
</protein>
<organism evidence="3 4">
    <name type="scientific">Streptosporangium oxazolinicum</name>
    <dbReference type="NCBI Taxonomy" id="909287"/>
    <lineage>
        <taxon>Bacteria</taxon>
        <taxon>Bacillati</taxon>
        <taxon>Actinomycetota</taxon>
        <taxon>Actinomycetes</taxon>
        <taxon>Streptosporangiales</taxon>
        <taxon>Streptosporangiaceae</taxon>
        <taxon>Streptosporangium</taxon>
    </lineage>
</organism>
<gene>
    <name evidence="3" type="ORF">GCM10022252_52740</name>
</gene>
<sequence length="258" mass="26276">MSQDFGSYPGDASRGPGHGGPQQPYGQQQYGQQQYGQQYGQQPPSYGYAPPGYGAPQGSPPPSGKIKPGIGWIVGVWLLALVSIIVGIGGFAGGLVGAVTDAAPTKTFAPGETATVAIDPADKPAIYVATGGPTTFECTLKGGTGTPRLQKPDIQQTVAGSDGVTWEMGLRVGVDQAGDYQVQCSAEPAEGTTFGVGKELAADSLVGGVVALFVIPGVGILLAIVVTIVVLVKRSNARKRRAAAAPVGQWGQPGPYGR</sequence>
<feature type="transmembrane region" description="Helical" evidence="2">
    <location>
        <begin position="70"/>
        <end position="92"/>
    </location>
</feature>
<name>A0ABP8B805_9ACTN</name>
<keyword evidence="2" id="KW-0472">Membrane</keyword>
<dbReference type="RefSeq" id="WP_344920743.1">
    <property type="nucleotide sequence ID" value="NZ_BAABAQ010000010.1"/>
</dbReference>
<reference evidence="4" key="1">
    <citation type="journal article" date="2019" name="Int. J. Syst. Evol. Microbiol.">
        <title>The Global Catalogue of Microorganisms (GCM) 10K type strain sequencing project: providing services to taxonomists for standard genome sequencing and annotation.</title>
        <authorList>
            <consortium name="The Broad Institute Genomics Platform"/>
            <consortium name="The Broad Institute Genome Sequencing Center for Infectious Disease"/>
            <person name="Wu L."/>
            <person name="Ma J."/>
        </authorList>
    </citation>
    <scope>NUCLEOTIDE SEQUENCE [LARGE SCALE GENOMIC DNA]</scope>
    <source>
        <strain evidence="4">JCM 17388</strain>
    </source>
</reference>
<comment type="caution">
    <text evidence="3">The sequence shown here is derived from an EMBL/GenBank/DDBJ whole genome shotgun (WGS) entry which is preliminary data.</text>
</comment>
<keyword evidence="2" id="KW-1133">Transmembrane helix</keyword>
<evidence type="ECO:0000313" key="4">
    <source>
        <dbReference type="Proteomes" id="UP001501251"/>
    </source>
</evidence>
<feature type="compositionally biased region" description="Low complexity" evidence="1">
    <location>
        <begin position="21"/>
        <end position="57"/>
    </location>
</feature>
<keyword evidence="4" id="KW-1185">Reference proteome</keyword>
<proteinExistence type="predicted"/>
<dbReference type="EMBL" id="BAABAQ010000010">
    <property type="protein sequence ID" value="GAA4200058.1"/>
    <property type="molecule type" value="Genomic_DNA"/>
</dbReference>
<keyword evidence="2" id="KW-0812">Transmembrane</keyword>
<evidence type="ECO:0000313" key="3">
    <source>
        <dbReference type="EMBL" id="GAA4200058.1"/>
    </source>
</evidence>
<evidence type="ECO:0000256" key="2">
    <source>
        <dbReference type="SAM" id="Phobius"/>
    </source>
</evidence>
<accession>A0ABP8B805</accession>
<dbReference type="Proteomes" id="UP001501251">
    <property type="component" value="Unassembled WGS sequence"/>
</dbReference>
<evidence type="ECO:0000256" key="1">
    <source>
        <dbReference type="SAM" id="MobiDB-lite"/>
    </source>
</evidence>
<feature type="transmembrane region" description="Helical" evidence="2">
    <location>
        <begin position="205"/>
        <end position="232"/>
    </location>
</feature>